<keyword evidence="2" id="KW-1185">Reference proteome</keyword>
<protein>
    <submittedName>
        <fullName evidence="1">Uncharacterized protein</fullName>
    </submittedName>
</protein>
<comment type="caution">
    <text evidence="1">The sequence shown here is derived from an EMBL/GenBank/DDBJ whole genome shotgun (WGS) entry which is preliminary data.</text>
</comment>
<proteinExistence type="predicted"/>
<dbReference type="RefSeq" id="WP_199394230.1">
    <property type="nucleotide sequence ID" value="NZ_JAEMHK010000003.1"/>
</dbReference>
<name>A0ABS0YP25_9BACT</name>
<sequence length="84" mass="9479">MKKAAFHPFANESESLQIGEFTIENRQDRVSLYGSIDLWRDKGGLRAAQELKTLLDSIVEVLEQESLPDKVELVKGDTVSNPFE</sequence>
<reference evidence="1 2" key="1">
    <citation type="submission" date="2020-12" db="EMBL/GenBank/DDBJ databases">
        <title>Geomonas sp. Red259, isolated from paddy soil.</title>
        <authorList>
            <person name="Xu Z."/>
            <person name="Zhang Z."/>
            <person name="Masuda Y."/>
            <person name="Itoh H."/>
            <person name="Senoo K."/>
        </authorList>
    </citation>
    <scope>NUCLEOTIDE SEQUENCE [LARGE SCALE GENOMIC DNA]</scope>
    <source>
        <strain evidence="1 2">Red259</strain>
    </source>
</reference>
<evidence type="ECO:0000313" key="2">
    <source>
        <dbReference type="Proteomes" id="UP000641025"/>
    </source>
</evidence>
<evidence type="ECO:0000313" key="1">
    <source>
        <dbReference type="EMBL" id="MBJ6799728.1"/>
    </source>
</evidence>
<dbReference type="EMBL" id="JAEMHK010000003">
    <property type="protein sequence ID" value="MBJ6799728.1"/>
    <property type="molecule type" value="Genomic_DNA"/>
</dbReference>
<organism evidence="1 2">
    <name type="scientific">Geomonas propionica</name>
    <dbReference type="NCBI Taxonomy" id="2798582"/>
    <lineage>
        <taxon>Bacteria</taxon>
        <taxon>Pseudomonadati</taxon>
        <taxon>Thermodesulfobacteriota</taxon>
        <taxon>Desulfuromonadia</taxon>
        <taxon>Geobacterales</taxon>
        <taxon>Geobacteraceae</taxon>
        <taxon>Geomonas</taxon>
    </lineage>
</organism>
<gene>
    <name evidence="1" type="ORF">JFN90_06210</name>
</gene>
<accession>A0ABS0YP25</accession>
<dbReference type="Proteomes" id="UP000641025">
    <property type="component" value="Unassembled WGS sequence"/>
</dbReference>